<dbReference type="Gene3D" id="1.10.357.10">
    <property type="entry name" value="Tetracycline Repressor, domain 2"/>
    <property type="match status" value="1"/>
</dbReference>
<dbReference type="Gene3D" id="1.10.10.60">
    <property type="entry name" value="Homeodomain-like"/>
    <property type="match status" value="1"/>
</dbReference>
<dbReference type="PANTHER" id="PTHR30055">
    <property type="entry name" value="HTH-TYPE TRANSCRIPTIONAL REGULATOR RUTR"/>
    <property type="match status" value="1"/>
</dbReference>
<sequence length="213" mass="23126">MNGTQVPEKPSRTNDHRKAPRRRGEVLEQAILQAAAEELAEVGYAGFGIDRVAIRAGTNKTTIYRRWPSRAALAVAAFRDAALTGELPDTGDLRTDAVAMLRGAADRMASRQGELLQVLATEMHSQPDLLREVRDQLLGAGVTRWLTVLGRAVARGQARPEALSPRIATVAVDLLRNEYLVRGVTTIPDSTITEIIDTIYLPLVQARIDPGGA</sequence>
<dbReference type="PRINTS" id="PR00455">
    <property type="entry name" value="HTHTETR"/>
</dbReference>
<dbReference type="PANTHER" id="PTHR30055:SF148">
    <property type="entry name" value="TETR-FAMILY TRANSCRIPTIONAL REGULATOR"/>
    <property type="match status" value="1"/>
</dbReference>
<dbReference type="Pfam" id="PF16859">
    <property type="entry name" value="TetR_C_11"/>
    <property type="match status" value="1"/>
</dbReference>
<keyword evidence="8" id="KW-1185">Reference proteome</keyword>
<organism evidence="7 8">
    <name type="scientific">Nocardia xishanensis</name>
    <dbReference type="NCBI Taxonomy" id="238964"/>
    <lineage>
        <taxon>Bacteria</taxon>
        <taxon>Bacillati</taxon>
        <taxon>Actinomycetota</taxon>
        <taxon>Actinomycetes</taxon>
        <taxon>Mycobacteriales</taxon>
        <taxon>Nocardiaceae</taxon>
        <taxon>Nocardia</taxon>
    </lineage>
</organism>
<keyword evidence="2 4" id="KW-0238">DNA-binding</keyword>
<dbReference type="InterPro" id="IPR009057">
    <property type="entry name" value="Homeodomain-like_sf"/>
</dbReference>
<feature type="domain" description="HTH tetR-type" evidence="6">
    <location>
        <begin position="25"/>
        <end position="85"/>
    </location>
</feature>
<dbReference type="SUPFAM" id="SSF48498">
    <property type="entry name" value="Tetracyclin repressor-like, C-terminal domain"/>
    <property type="match status" value="1"/>
</dbReference>
<evidence type="ECO:0000256" key="5">
    <source>
        <dbReference type="SAM" id="MobiDB-lite"/>
    </source>
</evidence>
<name>A0ABW7X8Y7_9NOCA</name>
<evidence type="ECO:0000313" key="7">
    <source>
        <dbReference type="EMBL" id="MFI2477474.1"/>
    </source>
</evidence>
<dbReference type="InterPro" id="IPR036271">
    <property type="entry name" value="Tet_transcr_reg_TetR-rel_C_sf"/>
</dbReference>
<dbReference type="EMBL" id="JBIRYO010000025">
    <property type="protein sequence ID" value="MFI2477474.1"/>
    <property type="molecule type" value="Genomic_DNA"/>
</dbReference>
<gene>
    <name evidence="7" type="ORF">ACH49W_29215</name>
</gene>
<evidence type="ECO:0000256" key="4">
    <source>
        <dbReference type="PROSITE-ProRule" id="PRU00335"/>
    </source>
</evidence>
<evidence type="ECO:0000256" key="1">
    <source>
        <dbReference type="ARBA" id="ARBA00023015"/>
    </source>
</evidence>
<dbReference type="Pfam" id="PF00440">
    <property type="entry name" value="TetR_N"/>
    <property type="match status" value="1"/>
</dbReference>
<dbReference type="InterPro" id="IPR001647">
    <property type="entry name" value="HTH_TetR"/>
</dbReference>
<evidence type="ECO:0000256" key="3">
    <source>
        <dbReference type="ARBA" id="ARBA00023163"/>
    </source>
</evidence>
<feature type="region of interest" description="Disordered" evidence="5">
    <location>
        <begin position="1"/>
        <end position="23"/>
    </location>
</feature>
<comment type="caution">
    <text evidence="7">The sequence shown here is derived from an EMBL/GenBank/DDBJ whole genome shotgun (WGS) entry which is preliminary data.</text>
</comment>
<protein>
    <submittedName>
        <fullName evidence="7">TetR/AcrR family transcriptional regulator</fullName>
    </submittedName>
</protein>
<evidence type="ECO:0000256" key="2">
    <source>
        <dbReference type="ARBA" id="ARBA00023125"/>
    </source>
</evidence>
<reference evidence="7 8" key="1">
    <citation type="submission" date="2024-10" db="EMBL/GenBank/DDBJ databases">
        <title>The Natural Products Discovery Center: Release of the First 8490 Sequenced Strains for Exploring Actinobacteria Biosynthetic Diversity.</title>
        <authorList>
            <person name="Kalkreuter E."/>
            <person name="Kautsar S.A."/>
            <person name="Yang D."/>
            <person name="Bader C.D."/>
            <person name="Teijaro C.N."/>
            <person name="Fluegel L."/>
            <person name="Davis C.M."/>
            <person name="Simpson J.R."/>
            <person name="Lauterbach L."/>
            <person name="Steele A.D."/>
            <person name="Gui C."/>
            <person name="Meng S."/>
            <person name="Li G."/>
            <person name="Viehrig K."/>
            <person name="Ye F."/>
            <person name="Su P."/>
            <person name="Kiefer A.F."/>
            <person name="Nichols A."/>
            <person name="Cepeda A.J."/>
            <person name="Yan W."/>
            <person name="Fan B."/>
            <person name="Jiang Y."/>
            <person name="Adhikari A."/>
            <person name="Zheng C.-J."/>
            <person name="Schuster L."/>
            <person name="Cowan T.M."/>
            <person name="Smanski M.J."/>
            <person name="Chevrette M.G."/>
            <person name="De Carvalho L.P.S."/>
            <person name="Shen B."/>
        </authorList>
    </citation>
    <scope>NUCLEOTIDE SEQUENCE [LARGE SCALE GENOMIC DNA]</scope>
    <source>
        <strain evidence="7 8">NPDC019275</strain>
    </source>
</reference>
<feature type="compositionally biased region" description="Basic and acidic residues" evidence="5">
    <location>
        <begin position="9"/>
        <end position="23"/>
    </location>
</feature>
<evidence type="ECO:0000259" key="6">
    <source>
        <dbReference type="PROSITE" id="PS50977"/>
    </source>
</evidence>
<dbReference type="PROSITE" id="PS50977">
    <property type="entry name" value="HTH_TETR_2"/>
    <property type="match status" value="1"/>
</dbReference>
<dbReference type="InterPro" id="IPR050109">
    <property type="entry name" value="HTH-type_TetR-like_transc_reg"/>
</dbReference>
<accession>A0ABW7X8Y7</accession>
<dbReference type="RefSeq" id="WP_397094822.1">
    <property type="nucleotide sequence ID" value="NZ_JBIRYO010000025.1"/>
</dbReference>
<evidence type="ECO:0000313" key="8">
    <source>
        <dbReference type="Proteomes" id="UP001611415"/>
    </source>
</evidence>
<proteinExistence type="predicted"/>
<feature type="DNA-binding region" description="H-T-H motif" evidence="4">
    <location>
        <begin position="48"/>
        <end position="67"/>
    </location>
</feature>
<dbReference type="InterPro" id="IPR011075">
    <property type="entry name" value="TetR_C"/>
</dbReference>
<keyword evidence="1" id="KW-0805">Transcription regulation</keyword>
<dbReference type="Proteomes" id="UP001611415">
    <property type="component" value="Unassembled WGS sequence"/>
</dbReference>
<keyword evidence="3" id="KW-0804">Transcription</keyword>
<dbReference type="SUPFAM" id="SSF46689">
    <property type="entry name" value="Homeodomain-like"/>
    <property type="match status" value="1"/>
</dbReference>